<dbReference type="PROSITE" id="PS00617">
    <property type="entry name" value="RECF_1"/>
    <property type="match status" value="1"/>
</dbReference>
<dbReference type="PANTHER" id="PTHR32182">
    <property type="entry name" value="DNA REPLICATION AND REPAIR PROTEIN RECF"/>
    <property type="match status" value="1"/>
</dbReference>
<evidence type="ECO:0000256" key="2">
    <source>
        <dbReference type="ARBA" id="ARBA00008016"/>
    </source>
</evidence>
<dbReference type="InterPro" id="IPR027417">
    <property type="entry name" value="P-loop_NTPase"/>
</dbReference>
<dbReference type="Proteomes" id="UP001596505">
    <property type="component" value="Unassembled WGS sequence"/>
</dbReference>
<dbReference type="Pfam" id="PF02463">
    <property type="entry name" value="SMC_N"/>
    <property type="match status" value="1"/>
</dbReference>
<dbReference type="InterPro" id="IPR003395">
    <property type="entry name" value="RecF/RecN/SMC_N"/>
</dbReference>
<evidence type="ECO:0000256" key="10">
    <source>
        <dbReference type="ARBA" id="ARBA00023204"/>
    </source>
</evidence>
<reference evidence="16" key="1">
    <citation type="journal article" date="2019" name="Int. J. Syst. Evol. Microbiol.">
        <title>The Global Catalogue of Microorganisms (GCM) 10K type strain sequencing project: providing services to taxonomists for standard genome sequencing and annotation.</title>
        <authorList>
            <consortium name="The Broad Institute Genomics Platform"/>
            <consortium name="The Broad Institute Genome Sequencing Center for Infectious Disease"/>
            <person name="Wu L."/>
            <person name="Ma J."/>
        </authorList>
    </citation>
    <scope>NUCLEOTIDE SEQUENCE [LARGE SCALE GENOMIC DNA]</scope>
    <source>
        <strain evidence="16">CGMCC 1.16305</strain>
    </source>
</reference>
<comment type="similarity">
    <text evidence="2 12 13">Belongs to the RecF family.</text>
</comment>
<dbReference type="PROSITE" id="PS00618">
    <property type="entry name" value="RECF_2"/>
    <property type="match status" value="1"/>
</dbReference>
<dbReference type="InterPro" id="IPR001238">
    <property type="entry name" value="DNA-binding_RecF"/>
</dbReference>
<feature type="domain" description="RecF/RecN/SMC N-terminal" evidence="14">
    <location>
        <begin position="3"/>
        <end position="347"/>
    </location>
</feature>
<organism evidence="15 16">
    <name type="scientific">Scopulibacillus cellulosilyticus</name>
    <dbReference type="NCBI Taxonomy" id="2665665"/>
    <lineage>
        <taxon>Bacteria</taxon>
        <taxon>Bacillati</taxon>
        <taxon>Bacillota</taxon>
        <taxon>Bacilli</taxon>
        <taxon>Bacillales</taxon>
        <taxon>Sporolactobacillaceae</taxon>
        <taxon>Scopulibacillus</taxon>
    </lineage>
</organism>
<evidence type="ECO:0000256" key="8">
    <source>
        <dbReference type="ARBA" id="ARBA00022840"/>
    </source>
</evidence>
<keyword evidence="9 12" id="KW-0238">DNA-binding</keyword>
<dbReference type="EMBL" id="JBHTCO010000042">
    <property type="protein sequence ID" value="MFC7395127.1"/>
    <property type="molecule type" value="Genomic_DNA"/>
</dbReference>
<evidence type="ECO:0000256" key="7">
    <source>
        <dbReference type="ARBA" id="ARBA00022763"/>
    </source>
</evidence>
<evidence type="ECO:0000256" key="9">
    <source>
        <dbReference type="ARBA" id="ARBA00023125"/>
    </source>
</evidence>
<keyword evidence="7 12" id="KW-0227">DNA damage</keyword>
<evidence type="ECO:0000256" key="6">
    <source>
        <dbReference type="ARBA" id="ARBA00022741"/>
    </source>
</evidence>
<evidence type="ECO:0000256" key="1">
    <source>
        <dbReference type="ARBA" id="ARBA00004496"/>
    </source>
</evidence>
<comment type="function">
    <text evidence="12 13">The RecF protein is involved in DNA metabolism; it is required for DNA replication and normal SOS inducibility. RecF binds preferentially to single-stranded, linear DNA. It also seems to bind ATP.</text>
</comment>
<keyword evidence="4 12" id="KW-0963">Cytoplasm</keyword>
<dbReference type="InterPro" id="IPR018078">
    <property type="entry name" value="DNA-binding_RecF_CS"/>
</dbReference>
<feature type="binding site" evidence="12">
    <location>
        <begin position="30"/>
        <end position="37"/>
    </location>
    <ligand>
        <name>ATP</name>
        <dbReference type="ChEBI" id="CHEBI:30616"/>
    </ligand>
</feature>
<evidence type="ECO:0000256" key="13">
    <source>
        <dbReference type="RuleBase" id="RU000578"/>
    </source>
</evidence>
<evidence type="ECO:0000256" key="3">
    <source>
        <dbReference type="ARBA" id="ARBA00020170"/>
    </source>
</evidence>
<keyword evidence="8 12" id="KW-0067">ATP-binding</keyword>
<proteinExistence type="inferred from homology"/>
<keyword evidence="5 12" id="KW-0235">DNA replication</keyword>
<dbReference type="InterPro" id="IPR042174">
    <property type="entry name" value="RecF_2"/>
</dbReference>
<protein>
    <recommendedName>
        <fullName evidence="3 12">DNA replication and repair protein RecF</fullName>
    </recommendedName>
</protein>
<evidence type="ECO:0000256" key="12">
    <source>
        <dbReference type="HAMAP-Rule" id="MF_00365"/>
    </source>
</evidence>
<name>A0ABW2Q0F6_9BACL</name>
<dbReference type="NCBIfam" id="TIGR00611">
    <property type="entry name" value="recf"/>
    <property type="match status" value="1"/>
</dbReference>
<gene>
    <name evidence="12 15" type="primary">recF</name>
    <name evidence="15" type="ORF">ACFQRG_19640</name>
</gene>
<evidence type="ECO:0000313" key="16">
    <source>
        <dbReference type="Proteomes" id="UP001596505"/>
    </source>
</evidence>
<comment type="subcellular location">
    <subcellularLocation>
        <location evidence="1 12 13">Cytoplasm</location>
    </subcellularLocation>
</comment>
<dbReference type="Gene3D" id="3.40.50.300">
    <property type="entry name" value="P-loop containing nucleotide triphosphate hydrolases"/>
    <property type="match status" value="1"/>
</dbReference>
<dbReference type="CDD" id="cd03242">
    <property type="entry name" value="ABC_RecF"/>
    <property type="match status" value="1"/>
</dbReference>
<dbReference type="PANTHER" id="PTHR32182:SF0">
    <property type="entry name" value="DNA REPLICATION AND REPAIR PROTEIN RECF"/>
    <property type="match status" value="1"/>
</dbReference>
<dbReference type="RefSeq" id="WP_380969332.1">
    <property type="nucleotide sequence ID" value="NZ_JBHTCO010000042.1"/>
</dbReference>
<keyword evidence="10 12" id="KW-0234">DNA repair</keyword>
<dbReference type="Gene3D" id="1.20.1050.90">
    <property type="entry name" value="RecF/RecN/SMC, N-terminal domain"/>
    <property type="match status" value="1"/>
</dbReference>
<evidence type="ECO:0000256" key="11">
    <source>
        <dbReference type="ARBA" id="ARBA00023236"/>
    </source>
</evidence>
<keyword evidence="6 12" id="KW-0547">Nucleotide-binding</keyword>
<dbReference type="SUPFAM" id="SSF52540">
    <property type="entry name" value="P-loop containing nucleoside triphosphate hydrolases"/>
    <property type="match status" value="1"/>
</dbReference>
<sequence>MILESITVTNFRNYNSASISLSKSVNVFLGENAQGKTNLLEAIYVLAMAKSHRTSNDKELIKWDENYAKIEGRLKKKNGAVPLELTISKKGKKARVNHLEQKKLSQYVGACNVVMFAPEDLNLVKGSPSHRRRFIDMEMGQIQPVYMHVLNQYQKVLQQRNALLKDLARKKTKDSAMLDILTEQMIDLAAEVVIRRFRFIHLLKEWAFSIHSSITRGLETLNIEYQSSAADVLEDMDLSKIKVVYENTFERMKEKEIDRGVSLFGPHRDDLKFFVNDRDVQTFGSQGQQRTTALSLKLAEIELINSEVGEYPLLLLDDVLSELDDYRQTHLLHTFKEKVQTFVTTTNIDGIDHEMIQQAASFNVNQGQISGPCNPR</sequence>
<keyword evidence="11 12" id="KW-0742">SOS response</keyword>
<evidence type="ECO:0000313" key="15">
    <source>
        <dbReference type="EMBL" id="MFC7395127.1"/>
    </source>
</evidence>
<keyword evidence="16" id="KW-1185">Reference proteome</keyword>
<evidence type="ECO:0000259" key="14">
    <source>
        <dbReference type="Pfam" id="PF02463"/>
    </source>
</evidence>
<evidence type="ECO:0000256" key="4">
    <source>
        <dbReference type="ARBA" id="ARBA00022490"/>
    </source>
</evidence>
<dbReference type="HAMAP" id="MF_00365">
    <property type="entry name" value="RecF"/>
    <property type="match status" value="1"/>
</dbReference>
<evidence type="ECO:0000256" key="5">
    <source>
        <dbReference type="ARBA" id="ARBA00022705"/>
    </source>
</evidence>
<accession>A0ABW2Q0F6</accession>
<comment type="caution">
    <text evidence="15">The sequence shown here is derived from an EMBL/GenBank/DDBJ whole genome shotgun (WGS) entry which is preliminary data.</text>
</comment>